<keyword evidence="2" id="KW-1185">Reference proteome</keyword>
<dbReference type="EMBL" id="LRPC01000001">
    <property type="protein sequence ID" value="KYG77527.1"/>
    <property type="molecule type" value="Genomic_DNA"/>
</dbReference>
<dbReference type="InterPro" id="IPR029063">
    <property type="entry name" value="SAM-dependent_MTases_sf"/>
</dbReference>
<dbReference type="SUPFAM" id="SSF53335">
    <property type="entry name" value="S-adenosyl-L-methionine-dependent methyltransferases"/>
    <property type="match status" value="1"/>
</dbReference>
<protein>
    <recommendedName>
        <fullName evidence="3">DNA methylase adenine-specific domain-containing protein</fullName>
    </recommendedName>
</protein>
<sequence>MTDYFNELTKQMNQLGRRHDLARVFNDLLTMGICSYHSTNIKSWLQEKDEVNERHYLETIKPYKKEELEEFSKALGLIQLNVYENPYSDILGEFFMQQITRGQNGQYFTPEPVCDMMARMN</sequence>
<accession>A0A150XFQ4</accession>
<name>A0A150XFQ4_9BACT</name>
<gene>
    <name evidence="1" type="ORF">AWW68_01785</name>
</gene>
<evidence type="ECO:0000313" key="1">
    <source>
        <dbReference type="EMBL" id="KYG77527.1"/>
    </source>
</evidence>
<organism evidence="1 2">
    <name type="scientific">Roseivirga spongicola</name>
    <dbReference type="NCBI Taxonomy" id="333140"/>
    <lineage>
        <taxon>Bacteria</taxon>
        <taxon>Pseudomonadati</taxon>
        <taxon>Bacteroidota</taxon>
        <taxon>Cytophagia</taxon>
        <taxon>Cytophagales</taxon>
        <taxon>Roseivirgaceae</taxon>
        <taxon>Roseivirga</taxon>
    </lineage>
</organism>
<dbReference type="RefSeq" id="WP_068215959.1">
    <property type="nucleotide sequence ID" value="NZ_LRPC01000001.1"/>
</dbReference>
<evidence type="ECO:0008006" key="3">
    <source>
        <dbReference type="Google" id="ProtNLM"/>
    </source>
</evidence>
<evidence type="ECO:0000313" key="2">
    <source>
        <dbReference type="Proteomes" id="UP000075606"/>
    </source>
</evidence>
<dbReference type="OrthoDB" id="9814572at2"/>
<reference evidence="1 2" key="1">
    <citation type="submission" date="2016-01" db="EMBL/GenBank/DDBJ databases">
        <title>Genome sequencing of Roseivirga spongicola UST030701-084.</title>
        <authorList>
            <person name="Selvaratnam C."/>
            <person name="Thevarajoo S."/>
            <person name="Goh K.M."/>
            <person name="Ee R."/>
            <person name="Chan K.-G."/>
            <person name="Chong C.S."/>
        </authorList>
    </citation>
    <scope>NUCLEOTIDE SEQUENCE [LARGE SCALE GENOMIC DNA]</scope>
    <source>
        <strain evidence="1 2">UST030701-084</strain>
    </source>
</reference>
<dbReference type="STRING" id="333140.AWW68_01785"/>
<dbReference type="Proteomes" id="UP000075606">
    <property type="component" value="Unassembled WGS sequence"/>
</dbReference>
<dbReference type="AlphaFoldDB" id="A0A150XFQ4"/>
<proteinExistence type="predicted"/>
<comment type="caution">
    <text evidence="1">The sequence shown here is derived from an EMBL/GenBank/DDBJ whole genome shotgun (WGS) entry which is preliminary data.</text>
</comment>